<name>B7J906_ACIF2</name>
<protein>
    <submittedName>
        <fullName evidence="1">Uncharacterized protein</fullName>
    </submittedName>
</protein>
<accession>B7J906</accession>
<reference evidence="1 2" key="1">
    <citation type="journal article" date="2008" name="BMC Genomics">
        <title>Acidithiobacillus ferrooxidans metabolism: from genome sequence to industrial applications.</title>
        <authorList>
            <person name="Valdes J."/>
            <person name="Pedroso I."/>
            <person name="Quatrini R."/>
            <person name="Dodson R.J."/>
            <person name="Tettelin H."/>
            <person name="Blake R.II."/>
            <person name="Eisen J.A."/>
            <person name="Holmes D.S."/>
        </authorList>
    </citation>
    <scope>NUCLEOTIDE SEQUENCE [LARGE SCALE GENOMIC DNA]</scope>
    <source>
        <strain evidence="2">ATCC 23270 / DSM 14882 / CIP 104768 / NCIMB 8455</strain>
    </source>
</reference>
<sequence length="32" mass="3855">MILAVFSKDEMKQHFTKNMIKVKKIILFICKQ</sequence>
<dbReference type="HOGENOM" id="CLU_3387597_0_0_6"/>
<gene>
    <name evidence="1" type="ordered locus">AFE_2813</name>
</gene>
<dbReference type="Proteomes" id="UP000001362">
    <property type="component" value="Chromosome"/>
</dbReference>
<dbReference type="STRING" id="243159.AFE_2813"/>
<organism evidence="1 2">
    <name type="scientific">Acidithiobacillus ferrooxidans (strain ATCC 23270 / DSM 14882 / CIP 104768 / NCIMB 8455)</name>
    <name type="common">Ferrobacillus ferrooxidans (strain ATCC 23270)</name>
    <dbReference type="NCBI Taxonomy" id="243159"/>
    <lineage>
        <taxon>Bacteria</taxon>
        <taxon>Pseudomonadati</taxon>
        <taxon>Pseudomonadota</taxon>
        <taxon>Acidithiobacillia</taxon>
        <taxon>Acidithiobacillales</taxon>
        <taxon>Acidithiobacillaceae</taxon>
        <taxon>Acidithiobacillus</taxon>
    </lineage>
</organism>
<dbReference type="KEGG" id="afr:AFE_2813"/>
<keyword evidence="2" id="KW-1185">Reference proteome</keyword>
<dbReference type="EMBL" id="CP001219">
    <property type="protein sequence ID" value="ACK78633.1"/>
    <property type="molecule type" value="Genomic_DNA"/>
</dbReference>
<proteinExistence type="predicted"/>
<evidence type="ECO:0000313" key="2">
    <source>
        <dbReference type="Proteomes" id="UP000001362"/>
    </source>
</evidence>
<dbReference type="PaxDb" id="243159-AFE_2813"/>
<dbReference type="AlphaFoldDB" id="B7J906"/>
<evidence type="ECO:0000313" key="1">
    <source>
        <dbReference type="EMBL" id="ACK78633.1"/>
    </source>
</evidence>